<reference evidence="6" key="1">
    <citation type="submission" date="2020-03" db="EMBL/GenBank/DDBJ databases">
        <title>A high-quality chromosome-level genome assembly of a woody plant with both climbing and erect habits, Rhamnella rubrinervis.</title>
        <authorList>
            <person name="Lu Z."/>
            <person name="Yang Y."/>
            <person name="Zhu X."/>
            <person name="Sun Y."/>
        </authorList>
    </citation>
    <scope>NUCLEOTIDE SEQUENCE</scope>
    <source>
        <strain evidence="6">BYM</strain>
        <tissue evidence="6">Leaf</tissue>
    </source>
</reference>
<dbReference type="AlphaFoldDB" id="A0A8K0HLR3"/>
<keyword evidence="7" id="KW-1185">Reference proteome</keyword>
<dbReference type="SFLD" id="SFLDG00358">
    <property type="entry name" value="Main_(cytGST)"/>
    <property type="match status" value="1"/>
</dbReference>
<dbReference type="PANTHER" id="PTHR11260">
    <property type="entry name" value="GLUTATHIONE S-TRANSFERASE, GST, SUPERFAMILY, GST DOMAIN CONTAINING"/>
    <property type="match status" value="1"/>
</dbReference>
<sequence>MAEVVLLDLLPSSFGMRIRIALADKGIEYEYREENLLDKTPLLLRMNPVHKMIPVLIHNGKPISESLNILHYIDEVWPSNSPLLPSSPYQRSHARFWADFVDKKAFFFYKHHIYDSGKGVLMSRGEHKEEAKKEMIQSLKLLEGELGDKLYYGGETFDSMDVAFIPYYCWFHSYETLGGFSVEAECPKLLEWVQRCKKFESVSKSLVDPLLAFEYVLQLRKRAGLE</sequence>
<dbReference type="InterPro" id="IPR045074">
    <property type="entry name" value="GST_C_Tau"/>
</dbReference>
<dbReference type="InterPro" id="IPR036282">
    <property type="entry name" value="Glutathione-S-Trfase_C_sf"/>
</dbReference>
<proteinExistence type="inferred from homology"/>
<dbReference type="PROSITE" id="PS50405">
    <property type="entry name" value="GST_CTER"/>
    <property type="match status" value="1"/>
</dbReference>
<keyword evidence="3" id="KW-0963">Cytoplasm</keyword>
<keyword evidence="1 3" id="KW-0808">Transferase</keyword>
<dbReference type="InterPro" id="IPR004045">
    <property type="entry name" value="Glutathione_S-Trfase_N"/>
</dbReference>
<dbReference type="Gene3D" id="3.40.30.10">
    <property type="entry name" value="Glutaredoxin"/>
    <property type="match status" value="1"/>
</dbReference>
<dbReference type="CDD" id="cd03185">
    <property type="entry name" value="GST_C_Tau"/>
    <property type="match status" value="1"/>
</dbReference>
<feature type="domain" description="GST N-terminal" evidence="4">
    <location>
        <begin position="2"/>
        <end position="81"/>
    </location>
</feature>
<dbReference type="SFLD" id="SFLDG01152">
    <property type="entry name" value="Main.3:_Omega-_and_Tau-like"/>
    <property type="match status" value="1"/>
</dbReference>
<accession>A0A8K0HLR3</accession>
<dbReference type="GO" id="GO:0004364">
    <property type="term" value="F:glutathione transferase activity"/>
    <property type="evidence" value="ECO:0007669"/>
    <property type="project" value="UniProtKB-UniRule"/>
</dbReference>
<evidence type="ECO:0000313" key="6">
    <source>
        <dbReference type="EMBL" id="KAF3454796.1"/>
    </source>
</evidence>
<comment type="similarity">
    <text evidence="3">Belongs to the GST superfamily.</text>
</comment>
<evidence type="ECO:0000256" key="3">
    <source>
        <dbReference type="RuleBase" id="RU369102"/>
    </source>
</evidence>
<dbReference type="FunFam" id="3.40.30.10:FF:000014">
    <property type="entry name" value="Tau class glutathione S-transferase"/>
    <property type="match status" value="1"/>
</dbReference>
<evidence type="ECO:0000259" key="4">
    <source>
        <dbReference type="PROSITE" id="PS50404"/>
    </source>
</evidence>
<protein>
    <recommendedName>
        <fullName evidence="3">Glutathione S-transferase</fullName>
        <ecNumber evidence="3">2.5.1.18</ecNumber>
    </recommendedName>
</protein>
<dbReference type="InterPro" id="IPR045073">
    <property type="entry name" value="Omega/Tau-like"/>
</dbReference>
<dbReference type="PROSITE" id="PS50404">
    <property type="entry name" value="GST_NTER"/>
    <property type="match status" value="1"/>
</dbReference>
<dbReference type="EC" id="2.5.1.18" evidence="3"/>
<evidence type="ECO:0000256" key="2">
    <source>
        <dbReference type="ARBA" id="ARBA00047960"/>
    </source>
</evidence>
<comment type="caution">
    <text evidence="6">The sequence shown here is derived from an EMBL/GenBank/DDBJ whole genome shotgun (WGS) entry which is preliminary data.</text>
</comment>
<dbReference type="Gene3D" id="1.20.1050.10">
    <property type="match status" value="1"/>
</dbReference>
<evidence type="ECO:0000313" key="7">
    <source>
        <dbReference type="Proteomes" id="UP000796880"/>
    </source>
</evidence>
<organism evidence="6 7">
    <name type="scientific">Rhamnella rubrinervis</name>
    <dbReference type="NCBI Taxonomy" id="2594499"/>
    <lineage>
        <taxon>Eukaryota</taxon>
        <taxon>Viridiplantae</taxon>
        <taxon>Streptophyta</taxon>
        <taxon>Embryophyta</taxon>
        <taxon>Tracheophyta</taxon>
        <taxon>Spermatophyta</taxon>
        <taxon>Magnoliopsida</taxon>
        <taxon>eudicotyledons</taxon>
        <taxon>Gunneridae</taxon>
        <taxon>Pentapetalae</taxon>
        <taxon>rosids</taxon>
        <taxon>fabids</taxon>
        <taxon>Rosales</taxon>
        <taxon>Rhamnaceae</taxon>
        <taxon>rhamnoid group</taxon>
        <taxon>Rhamneae</taxon>
        <taxon>Rhamnella</taxon>
    </lineage>
</organism>
<dbReference type="Pfam" id="PF02798">
    <property type="entry name" value="GST_N"/>
    <property type="match status" value="1"/>
</dbReference>
<dbReference type="Proteomes" id="UP000796880">
    <property type="component" value="Unassembled WGS sequence"/>
</dbReference>
<dbReference type="InterPro" id="IPR010987">
    <property type="entry name" value="Glutathione-S-Trfase_C-like"/>
</dbReference>
<evidence type="ECO:0000259" key="5">
    <source>
        <dbReference type="PROSITE" id="PS50405"/>
    </source>
</evidence>
<dbReference type="SUPFAM" id="SSF52833">
    <property type="entry name" value="Thioredoxin-like"/>
    <property type="match status" value="1"/>
</dbReference>
<dbReference type="EMBL" id="VOIH02000002">
    <property type="protein sequence ID" value="KAF3454796.1"/>
    <property type="molecule type" value="Genomic_DNA"/>
</dbReference>
<dbReference type="PANTHER" id="PTHR11260:SF781">
    <property type="entry name" value="GLUTATHIONE S-TRANSFERASE U19"/>
    <property type="match status" value="1"/>
</dbReference>
<comment type="catalytic activity">
    <reaction evidence="2 3">
        <text>RX + glutathione = an S-substituted glutathione + a halide anion + H(+)</text>
        <dbReference type="Rhea" id="RHEA:16437"/>
        <dbReference type="ChEBI" id="CHEBI:15378"/>
        <dbReference type="ChEBI" id="CHEBI:16042"/>
        <dbReference type="ChEBI" id="CHEBI:17792"/>
        <dbReference type="ChEBI" id="CHEBI:57925"/>
        <dbReference type="ChEBI" id="CHEBI:90779"/>
        <dbReference type="EC" id="2.5.1.18"/>
    </reaction>
</comment>
<dbReference type="SFLD" id="SFLDS00019">
    <property type="entry name" value="Glutathione_Transferase_(cytos"/>
    <property type="match status" value="1"/>
</dbReference>
<name>A0A8K0HLR3_9ROSA</name>
<comment type="subcellular location">
    <subcellularLocation>
        <location evidence="3">Cytoplasm</location>
        <location evidence="3">Cytosol</location>
    </subcellularLocation>
</comment>
<dbReference type="Pfam" id="PF13410">
    <property type="entry name" value="GST_C_2"/>
    <property type="match status" value="1"/>
</dbReference>
<feature type="domain" description="GST C-terminal" evidence="5">
    <location>
        <begin position="87"/>
        <end position="225"/>
    </location>
</feature>
<comment type="function">
    <text evidence="3">Is involved in the conjugation of reduced glutathione to a wide number of exogenous and endogenous hydrophobic electrophiles.</text>
</comment>
<dbReference type="GO" id="GO:0005829">
    <property type="term" value="C:cytosol"/>
    <property type="evidence" value="ECO:0007669"/>
    <property type="project" value="UniProtKB-SubCell"/>
</dbReference>
<evidence type="ECO:0000256" key="1">
    <source>
        <dbReference type="ARBA" id="ARBA00022679"/>
    </source>
</evidence>
<dbReference type="CDD" id="cd03058">
    <property type="entry name" value="GST_N_Tau"/>
    <property type="match status" value="1"/>
</dbReference>
<dbReference type="InterPro" id="IPR036249">
    <property type="entry name" value="Thioredoxin-like_sf"/>
</dbReference>
<gene>
    <name evidence="6" type="ORF">FNV43_RR05244</name>
</gene>
<dbReference type="InterPro" id="IPR040079">
    <property type="entry name" value="Glutathione_S-Trfase"/>
</dbReference>
<dbReference type="OrthoDB" id="202840at2759"/>
<dbReference type="GO" id="GO:0006749">
    <property type="term" value="P:glutathione metabolic process"/>
    <property type="evidence" value="ECO:0007669"/>
    <property type="project" value="InterPro"/>
</dbReference>
<dbReference type="SUPFAM" id="SSF47616">
    <property type="entry name" value="GST C-terminal domain-like"/>
    <property type="match status" value="1"/>
</dbReference>